<gene>
    <name evidence="7" type="ORF">NG821_00665</name>
</gene>
<feature type="transmembrane region" description="Helical" evidence="5">
    <location>
        <begin position="138"/>
        <end position="158"/>
    </location>
</feature>
<keyword evidence="4 5" id="KW-0472">Membrane</keyword>
<feature type="transmembrane region" description="Helical" evidence="5">
    <location>
        <begin position="112"/>
        <end position="131"/>
    </location>
</feature>
<evidence type="ECO:0000256" key="3">
    <source>
        <dbReference type="ARBA" id="ARBA00022989"/>
    </source>
</evidence>
<sequence length="294" mass="33645">MLSIYLIIVYIALVIWKKSRKLALYFLPWAIFGVSYDMMRLCPNYKVSPIDVGHLYDLEKSFFGIAASGMEEIHKAAEVCKGSAEAIYDSGVLIPGEYFAIHHTACLDFLSGLFYLCWVPVPLAFAFYLFFRKQYQWCLKFSWSFLFVNVLGFIIYYIHPATPPWYVMNYGFHAFLNTPGNVGGLGRWDTLTGLPLFHLIYGENANVFAAVPSLHAAYMLITTYYAIRSHKPWYTVTLFAIICMGIWFTAVYAGHHYIIDVILGILTAIVGLLITELGIYRIPPLRRFLQSRSK</sequence>
<reference evidence="7 8" key="1">
    <citation type="submission" date="2022-06" db="EMBL/GenBank/DDBJ databases">
        <title>A taxonomic note on the genus Prevotella: Description of four novel genera and emended description of the genera Hallella and Xylanibacter.</title>
        <authorList>
            <person name="Hitch T.C.A."/>
        </authorList>
    </citation>
    <scope>NUCLEOTIDE SEQUENCE [LARGE SCALE GENOMIC DNA]</scope>
    <source>
        <strain evidence="7 8">DSM 100619</strain>
    </source>
</reference>
<feature type="domain" description="Inositolphosphotransferase Aur1/Ipt1" evidence="6">
    <location>
        <begin position="103"/>
        <end position="273"/>
    </location>
</feature>
<dbReference type="InterPro" id="IPR026841">
    <property type="entry name" value="Aur1/Ipt1"/>
</dbReference>
<protein>
    <submittedName>
        <fullName evidence="7">Phosphatase PAP2 family protein</fullName>
    </submittedName>
</protein>
<evidence type="ECO:0000313" key="8">
    <source>
        <dbReference type="Proteomes" id="UP001204015"/>
    </source>
</evidence>
<evidence type="ECO:0000256" key="2">
    <source>
        <dbReference type="ARBA" id="ARBA00022692"/>
    </source>
</evidence>
<dbReference type="InterPro" id="IPR052185">
    <property type="entry name" value="IPC_Synthase-Related"/>
</dbReference>
<dbReference type="Gene3D" id="1.20.144.10">
    <property type="entry name" value="Phosphatidic acid phosphatase type 2/haloperoxidase"/>
    <property type="match status" value="1"/>
</dbReference>
<dbReference type="EMBL" id="JAMXLY010000001">
    <property type="protein sequence ID" value="MCO6024369.1"/>
    <property type="molecule type" value="Genomic_DNA"/>
</dbReference>
<dbReference type="RefSeq" id="WP_252759723.1">
    <property type="nucleotide sequence ID" value="NZ_JAMXLY010000001.1"/>
</dbReference>
<evidence type="ECO:0000256" key="1">
    <source>
        <dbReference type="ARBA" id="ARBA00004141"/>
    </source>
</evidence>
<feature type="transmembrane region" description="Helical" evidence="5">
    <location>
        <begin position="22"/>
        <end position="39"/>
    </location>
</feature>
<feature type="transmembrane region" description="Helical" evidence="5">
    <location>
        <begin position="207"/>
        <end position="227"/>
    </location>
</feature>
<dbReference type="CDD" id="cd03386">
    <property type="entry name" value="PAP2_Aur1_like"/>
    <property type="match status" value="1"/>
</dbReference>
<comment type="caution">
    <text evidence="7">The sequence shown here is derived from an EMBL/GenBank/DDBJ whole genome shotgun (WGS) entry which is preliminary data.</text>
</comment>
<accession>A0ABT1BTG0</accession>
<feature type="transmembrane region" description="Helical" evidence="5">
    <location>
        <begin position="261"/>
        <end position="282"/>
    </location>
</feature>
<feature type="transmembrane region" description="Helical" evidence="5">
    <location>
        <begin position="234"/>
        <end position="255"/>
    </location>
</feature>
<dbReference type="PANTHER" id="PTHR31310">
    <property type="match status" value="1"/>
</dbReference>
<keyword evidence="3 5" id="KW-1133">Transmembrane helix</keyword>
<proteinExistence type="predicted"/>
<evidence type="ECO:0000259" key="6">
    <source>
        <dbReference type="Pfam" id="PF14378"/>
    </source>
</evidence>
<evidence type="ECO:0000256" key="4">
    <source>
        <dbReference type="ARBA" id="ARBA00023136"/>
    </source>
</evidence>
<evidence type="ECO:0000313" key="7">
    <source>
        <dbReference type="EMBL" id="MCO6024369.1"/>
    </source>
</evidence>
<keyword evidence="8" id="KW-1185">Reference proteome</keyword>
<dbReference type="PANTHER" id="PTHR31310:SF7">
    <property type="entry name" value="PA-PHOSPHATASE RELATED-FAMILY PROTEIN DDB_G0268928"/>
    <property type="match status" value="1"/>
</dbReference>
<evidence type="ECO:0000256" key="5">
    <source>
        <dbReference type="SAM" id="Phobius"/>
    </source>
</evidence>
<dbReference type="Pfam" id="PF14378">
    <property type="entry name" value="PAP2_3"/>
    <property type="match status" value="1"/>
</dbReference>
<organism evidence="7 8">
    <name type="scientific">Segatella cerevisiae</name>
    <dbReference type="NCBI Taxonomy" id="2053716"/>
    <lineage>
        <taxon>Bacteria</taxon>
        <taxon>Pseudomonadati</taxon>
        <taxon>Bacteroidota</taxon>
        <taxon>Bacteroidia</taxon>
        <taxon>Bacteroidales</taxon>
        <taxon>Prevotellaceae</taxon>
        <taxon>Segatella</taxon>
    </lineage>
</organism>
<keyword evidence="2 5" id="KW-0812">Transmembrane</keyword>
<comment type="subcellular location">
    <subcellularLocation>
        <location evidence="1">Membrane</location>
        <topology evidence="1">Multi-pass membrane protein</topology>
    </subcellularLocation>
</comment>
<name>A0ABT1BTG0_9BACT</name>
<dbReference type="Proteomes" id="UP001204015">
    <property type="component" value="Unassembled WGS sequence"/>
</dbReference>